<keyword evidence="6" id="KW-0521">NADP</keyword>
<evidence type="ECO:0000256" key="5">
    <source>
        <dbReference type="ARBA" id="ARBA00048200"/>
    </source>
</evidence>
<evidence type="ECO:0000256" key="2">
    <source>
        <dbReference type="ARBA" id="ARBA00010944"/>
    </source>
</evidence>
<comment type="similarity">
    <text evidence="2 6">Belongs to the dTDP-4-dehydrorhamnose reductase family.</text>
</comment>
<comment type="catalytic activity">
    <reaction evidence="5">
        <text>dTDP-beta-L-rhamnose + NADP(+) = dTDP-4-dehydro-beta-L-rhamnose + NADPH + H(+)</text>
        <dbReference type="Rhea" id="RHEA:21796"/>
        <dbReference type="ChEBI" id="CHEBI:15378"/>
        <dbReference type="ChEBI" id="CHEBI:57510"/>
        <dbReference type="ChEBI" id="CHEBI:57783"/>
        <dbReference type="ChEBI" id="CHEBI:58349"/>
        <dbReference type="ChEBI" id="CHEBI:62830"/>
        <dbReference type="EC" id="1.1.1.133"/>
    </reaction>
</comment>
<dbReference type="PANTHER" id="PTHR10491">
    <property type="entry name" value="DTDP-4-DEHYDRORHAMNOSE REDUCTASE"/>
    <property type="match status" value="1"/>
</dbReference>
<evidence type="ECO:0000313" key="8">
    <source>
        <dbReference type="EMBL" id="RMA65995.1"/>
    </source>
</evidence>
<dbReference type="GO" id="GO:0005829">
    <property type="term" value="C:cytosol"/>
    <property type="evidence" value="ECO:0007669"/>
    <property type="project" value="TreeGrafter"/>
</dbReference>
<dbReference type="Gene3D" id="3.40.50.720">
    <property type="entry name" value="NAD(P)-binding Rossmann-like Domain"/>
    <property type="match status" value="1"/>
</dbReference>
<evidence type="ECO:0000256" key="1">
    <source>
        <dbReference type="ARBA" id="ARBA00004781"/>
    </source>
</evidence>
<reference evidence="8 9" key="1">
    <citation type="submission" date="2018-10" db="EMBL/GenBank/DDBJ databases">
        <title>Genomic Encyclopedia of Archaeal and Bacterial Type Strains, Phase II (KMG-II): from individual species to whole genera.</title>
        <authorList>
            <person name="Goeker M."/>
        </authorList>
    </citation>
    <scope>NUCLEOTIDE SEQUENCE [LARGE SCALE GENOMIC DNA]</scope>
    <source>
        <strain evidence="8 9">DSM 23424</strain>
    </source>
</reference>
<dbReference type="GO" id="GO:0008831">
    <property type="term" value="F:dTDP-4-dehydrorhamnose reductase activity"/>
    <property type="evidence" value="ECO:0007669"/>
    <property type="project" value="UniProtKB-EC"/>
</dbReference>
<dbReference type="RefSeq" id="WP_121906015.1">
    <property type="nucleotide sequence ID" value="NZ_REFC01000011.1"/>
</dbReference>
<gene>
    <name evidence="8" type="ORF">BXY75_0411</name>
</gene>
<evidence type="ECO:0000259" key="7">
    <source>
        <dbReference type="Pfam" id="PF04321"/>
    </source>
</evidence>
<dbReference type="EMBL" id="REFC01000011">
    <property type="protein sequence ID" value="RMA65995.1"/>
    <property type="molecule type" value="Genomic_DNA"/>
</dbReference>
<dbReference type="AlphaFoldDB" id="A0A3L9Z6U6"/>
<dbReference type="GO" id="GO:0019305">
    <property type="term" value="P:dTDP-rhamnose biosynthetic process"/>
    <property type="evidence" value="ECO:0007669"/>
    <property type="project" value="UniProtKB-UniPathway"/>
</dbReference>
<dbReference type="OrthoDB" id="9803892at2"/>
<dbReference type="InterPro" id="IPR036291">
    <property type="entry name" value="NAD(P)-bd_dom_sf"/>
</dbReference>
<dbReference type="UniPathway" id="UPA00124"/>
<dbReference type="SUPFAM" id="SSF51735">
    <property type="entry name" value="NAD(P)-binding Rossmann-fold domains"/>
    <property type="match status" value="1"/>
</dbReference>
<comment type="caution">
    <text evidence="8">The sequence shown here is derived from an EMBL/GenBank/DDBJ whole genome shotgun (WGS) entry which is preliminary data.</text>
</comment>
<comment type="pathway">
    <text evidence="1 6">Carbohydrate biosynthesis; dTDP-L-rhamnose biosynthesis.</text>
</comment>
<dbReference type="Gene3D" id="3.90.25.10">
    <property type="entry name" value="UDP-galactose 4-epimerase, domain 1"/>
    <property type="match status" value="1"/>
</dbReference>
<evidence type="ECO:0000256" key="6">
    <source>
        <dbReference type="RuleBase" id="RU364082"/>
    </source>
</evidence>
<sequence>MIKILVTGANGQLGQCLKDAFLAYPEFEMVFATRNDLDIASKSSIDKIFSQHTFDYCINTAAYTNVEKAESESDAAFAINAYGVKDLSEACKKSNTTLFHISTDYVFDGESSIPYKETDKTNPINVYGASKLEGEVFIQEICDKYFIIRTSWLYSQYGHNFLNSVLNWAKEGRSLSITTEQTGTPTNANDLANCLVQIIKSNSKDYGLYHFSNEGEATWYDFAKKILEYSNLEKTTLAKTNHYRTFARRPKYSILDNTKTNKNLAIKNRDWTRSLQSLIKNTVSNL</sequence>
<keyword evidence="6" id="KW-0560">Oxidoreductase</keyword>
<proteinExistence type="inferred from homology"/>
<dbReference type="InterPro" id="IPR029903">
    <property type="entry name" value="RmlD-like-bd"/>
</dbReference>
<name>A0A3L9Z6U6_9FLAO</name>
<protein>
    <recommendedName>
        <fullName evidence="4 6">dTDP-4-dehydrorhamnose reductase</fullName>
        <ecNumber evidence="3 6">1.1.1.133</ecNumber>
    </recommendedName>
</protein>
<dbReference type="NCBIfam" id="TIGR01214">
    <property type="entry name" value="rmlD"/>
    <property type="match status" value="1"/>
</dbReference>
<dbReference type="PANTHER" id="PTHR10491:SF4">
    <property type="entry name" value="METHIONINE ADENOSYLTRANSFERASE 2 SUBUNIT BETA"/>
    <property type="match status" value="1"/>
</dbReference>
<dbReference type="CDD" id="cd05254">
    <property type="entry name" value="dTDP_HR_like_SDR_e"/>
    <property type="match status" value="1"/>
</dbReference>
<dbReference type="EC" id="1.1.1.133" evidence="3 6"/>
<dbReference type="InterPro" id="IPR005913">
    <property type="entry name" value="dTDP_dehydrorham_reduct"/>
</dbReference>
<evidence type="ECO:0000256" key="3">
    <source>
        <dbReference type="ARBA" id="ARBA00012929"/>
    </source>
</evidence>
<feature type="domain" description="RmlD-like substrate binding" evidence="7">
    <location>
        <begin position="3"/>
        <end position="282"/>
    </location>
</feature>
<dbReference type="Proteomes" id="UP000271339">
    <property type="component" value="Unassembled WGS sequence"/>
</dbReference>
<accession>A0A3L9Z6U6</accession>
<organism evidence="8 9">
    <name type="scientific">Ulvibacter antarcticus</name>
    <dbReference type="NCBI Taxonomy" id="442714"/>
    <lineage>
        <taxon>Bacteria</taxon>
        <taxon>Pseudomonadati</taxon>
        <taxon>Bacteroidota</taxon>
        <taxon>Flavobacteriia</taxon>
        <taxon>Flavobacteriales</taxon>
        <taxon>Flavobacteriaceae</taxon>
        <taxon>Ulvibacter</taxon>
    </lineage>
</organism>
<evidence type="ECO:0000256" key="4">
    <source>
        <dbReference type="ARBA" id="ARBA00017099"/>
    </source>
</evidence>
<dbReference type="Pfam" id="PF04321">
    <property type="entry name" value="RmlD_sub_bind"/>
    <property type="match status" value="1"/>
</dbReference>
<keyword evidence="9" id="KW-1185">Reference proteome</keyword>
<comment type="function">
    <text evidence="6">Catalyzes the reduction of dTDP-6-deoxy-L-lyxo-4-hexulose to yield dTDP-L-rhamnose.</text>
</comment>
<evidence type="ECO:0000313" key="9">
    <source>
        <dbReference type="Proteomes" id="UP000271339"/>
    </source>
</evidence>